<dbReference type="Gene3D" id="1.10.3210.10">
    <property type="entry name" value="Hypothetical protein af1432"/>
    <property type="match status" value="1"/>
</dbReference>
<proteinExistence type="predicted"/>
<dbReference type="Pfam" id="PF01966">
    <property type="entry name" value="HD"/>
    <property type="match status" value="1"/>
</dbReference>
<dbReference type="InterPro" id="IPR003607">
    <property type="entry name" value="HD/PDEase_dom"/>
</dbReference>
<gene>
    <name evidence="2" type="ORF">FVW20_12785</name>
</gene>
<dbReference type="CDD" id="cd00077">
    <property type="entry name" value="HDc"/>
    <property type="match status" value="1"/>
</dbReference>
<dbReference type="Proteomes" id="UP001194469">
    <property type="component" value="Unassembled WGS sequence"/>
</dbReference>
<dbReference type="RefSeq" id="WP_012611910.1">
    <property type="nucleotide sequence ID" value="NZ_VRYY01000396.1"/>
</dbReference>
<organism evidence="2 3">
    <name type="scientific">Nitratidesulfovibrio oxamicus</name>
    <dbReference type="NCBI Taxonomy" id="32016"/>
    <lineage>
        <taxon>Bacteria</taxon>
        <taxon>Pseudomonadati</taxon>
        <taxon>Thermodesulfobacteriota</taxon>
        <taxon>Desulfovibrionia</taxon>
        <taxon>Desulfovibrionales</taxon>
        <taxon>Desulfovibrionaceae</taxon>
        <taxon>Nitratidesulfovibrio</taxon>
    </lineage>
</organism>
<dbReference type="InterPro" id="IPR006674">
    <property type="entry name" value="HD_domain"/>
</dbReference>
<evidence type="ECO:0000313" key="3">
    <source>
        <dbReference type="Proteomes" id="UP001194469"/>
    </source>
</evidence>
<dbReference type="SUPFAM" id="SSF109604">
    <property type="entry name" value="HD-domain/PDEase-like"/>
    <property type="match status" value="1"/>
</dbReference>
<keyword evidence="3" id="KW-1185">Reference proteome</keyword>
<comment type="caution">
    <text evidence="2">The sequence shown here is derived from an EMBL/GenBank/DDBJ whole genome shotgun (WGS) entry which is preliminary data.</text>
</comment>
<feature type="domain" description="HD" evidence="1">
    <location>
        <begin position="21"/>
        <end position="92"/>
    </location>
</feature>
<sequence>MLPRAEALDLLRSHNPEPHLVQHALATEAVMRGLAARFGQDAELWGLTGLLHDIDYPLTKDTPEHHGLVAVDLIGDRLPPEAVQAIVAHNSECTGREPASLFDRALRCGESVTGLVSAAALVRPTGMDGMQASSLKKKMKDKAFAASVSRERIRECEAIGLELGEFLTIAIEAMTPAAAVLGLTR</sequence>
<dbReference type="InterPro" id="IPR006675">
    <property type="entry name" value="HDIG_dom"/>
</dbReference>
<dbReference type="PANTHER" id="PTHR38659">
    <property type="entry name" value="METAL-DEPENDENT PHOSPHOHYDROLASE"/>
    <property type="match status" value="1"/>
</dbReference>
<dbReference type="EMBL" id="VRYY01000396">
    <property type="protein sequence ID" value="MBG3877863.1"/>
    <property type="molecule type" value="Genomic_DNA"/>
</dbReference>
<dbReference type="NCBIfam" id="TIGR00277">
    <property type="entry name" value="HDIG"/>
    <property type="match status" value="1"/>
</dbReference>
<accession>A0ABS0J5Z3</accession>
<protein>
    <submittedName>
        <fullName evidence="2">HDIG domain-containing protein</fullName>
    </submittedName>
</protein>
<evidence type="ECO:0000259" key="1">
    <source>
        <dbReference type="Pfam" id="PF01966"/>
    </source>
</evidence>
<name>A0ABS0J5Z3_9BACT</name>
<dbReference type="PANTHER" id="PTHR38659:SF1">
    <property type="entry name" value="METAL DEPENDENT PHOSPHOHYDROLASE"/>
    <property type="match status" value="1"/>
</dbReference>
<evidence type="ECO:0000313" key="2">
    <source>
        <dbReference type="EMBL" id="MBG3877863.1"/>
    </source>
</evidence>
<reference evidence="2 3" key="1">
    <citation type="submission" date="2019-08" db="EMBL/GenBank/DDBJ databases">
        <authorList>
            <person name="Luo N."/>
        </authorList>
    </citation>
    <scope>NUCLEOTIDE SEQUENCE [LARGE SCALE GENOMIC DNA]</scope>
    <source>
        <strain evidence="2 3">NCIMB 9442</strain>
    </source>
</reference>